<keyword evidence="7" id="KW-0175">Coiled coil</keyword>
<comment type="subcellular location">
    <subcellularLocation>
        <location evidence="1">Nucleus</location>
    </subcellularLocation>
</comment>
<reference evidence="11" key="1">
    <citation type="journal article" date="2013" name="Genome Announc.">
        <title>Genome sequence of the food spoilage yeast Zygosaccharomyces bailii CLIB 213(T).</title>
        <authorList>
            <person name="Galeote V."/>
            <person name="Bigey F."/>
            <person name="Devillers H."/>
            <person name="Neuveglise C."/>
            <person name="Dequin S."/>
        </authorList>
    </citation>
    <scope>NUCLEOTIDE SEQUENCE [LARGE SCALE GENOMIC DNA]</scope>
    <source>
        <strain evidence="11">CLIB 213 / ATCC 58445 / CBS 680 / CCRC 21525 / NBRC 1098 / NCYC 1416 / NRRL Y-2227</strain>
    </source>
</reference>
<feature type="domain" description="Transcription factor TFIID subunit 8 C-terminal" evidence="9">
    <location>
        <begin position="160"/>
        <end position="207"/>
    </location>
</feature>
<dbReference type="PANTHER" id="PTHR46469">
    <property type="entry name" value="TRANSCRIPTION INITIATION FACTOR TFIID SUBUNIT 8"/>
    <property type="match status" value="1"/>
</dbReference>
<feature type="compositionally biased region" description="Polar residues" evidence="8">
    <location>
        <begin position="477"/>
        <end position="489"/>
    </location>
</feature>
<evidence type="ECO:0000256" key="6">
    <source>
        <dbReference type="ARBA" id="ARBA00023242"/>
    </source>
</evidence>
<keyword evidence="11" id="KW-1185">Reference proteome</keyword>
<keyword evidence="5" id="KW-0804">Transcription</keyword>
<gene>
    <name evidence="10" type="ORF">BN860_07382g</name>
</gene>
<evidence type="ECO:0000313" key="10">
    <source>
        <dbReference type="EMBL" id="CDF89567.1"/>
    </source>
</evidence>
<evidence type="ECO:0000256" key="5">
    <source>
        <dbReference type="ARBA" id="ARBA00023163"/>
    </source>
</evidence>
<evidence type="ECO:0000256" key="2">
    <source>
        <dbReference type="ARBA" id="ARBA00008767"/>
    </source>
</evidence>
<feature type="coiled-coil region" evidence="7">
    <location>
        <begin position="331"/>
        <end position="366"/>
    </location>
</feature>
<evidence type="ECO:0000256" key="8">
    <source>
        <dbReference type="SAM" id="MobiDB-lite"/>
    </source>
</evidence>
<dbReference type="Pfam" id="PF10406">
    <property type="entry name" value="TAF8_C"/>
    <property type="match status" value="1"/>
</dbReference>
<protein>
    <recommendedName>
        <fullName evidence="3">Transcription initiation factor TFIID subunit 8</fullName>
    </recommendedName>
</protein>
<dbReference type="InterPro" id="IPR019473">
    <property type="entry name" value="TFIID_su8_C"/>
</dbReference>
<dbReference type="PANTHER" id="PTHR46469:SF1">
    <property type="entry name" value="TRANSCRIPTION INITIATION FACTOR TFIID SUBUNIT 8"/>
    <property type="match status" value="1"/>
</dbReference>
<feature type="compositionally biased region" description="Basic and acidic residues" evidence="8">
    <location>
        <begin position="423"/>
        <end position="432"/>
    </location>
</feature>
<dbReference type="AlphaFoldDB" id="A0A8J2T7H1"/>
<evidence type="ECO:0000256" key="7">
    <source>
        <dbReference type="SAM" id="Coils"/>
    </source>
</evidence>
<feature type="region of interest" description="Disordered" evidence="8">
    <location>
        <begin position="388"/>
        <end position="539"/>
    </location>
</feature>
<evidence type="ECO:0000256" key="1">
    <source>
        <dbReference type="ARBA" id="ARBA00004123"/>
    </source>
</evidence>
<feature type="compositionally biased region" description="Basic and acidic residues" evidence="8">
    <location>
        <begin position="395"/>
        <end position="408"/>
    </location>
</feature>
<feature type="compositionally biased region" description="Polar residues" evidence="8">
    <location>
        <begin position="409"/>
        <end position="422"/>
    </location>
</feature>
<name>A0A8J2T7H1_ZYGB2</name>
<sequence length="539" mass="61591">MDTYIQITQLPTLQEFSHDDRELPAEKVLAKAVALQLKPARAHITQFAFDRLLMLVDGQLNDMIAHLHRMSNLQRRESIAKGDLEMLLEGFHLTPSSLDEQQQASGYYRDTYRQEFDHLHSLKEINSNAKDIVSIEDREAVKQNVASILVPPTNPLQKILPKWLPNFPPDHTYRFTPQYSHPITDETVIRRKIVEEGKKSELALAHLSQRTPKGPLQDVEKYDAQLAQEETLAVYGTQKKRKKTTASSADLLSKLPQTNFSVEEYAHGRVEIARKKVLEFEERQWQAQQDPFLKLSRIAFTPFNEKYTRRQAQKEFQSALKRSFLHLVKGLPELERIKSEAEAAARAERNKRLEELRARKIEQEQMGEKDVLDLNEFQHNQEDFFAMESSEDEMEPVRPEHASQKLDESGSNENQTIQQSSEISKDAAKESVDGGQGERVPGSKSAEPRDQANFVQSQESIAKSIDAPVEQLGEQWGKQSNQPSYQQSHKQSDEQQKEQLHEGSRVEPDTGLGPRLDDELNEKAKKKTNDLSGAWSAPA</sequence>
<dbReference type="OrthoDB" id="2193813at2759"/>
<dbReference type="EMBL" id="HG316457">
    <property type="protein sequence ID" value="CDF89567.1"/>
    <property type="molecule type" value="Genomic_DNA"/>
</dbReference>
<dbReference type="GO" id="GO:0005669">
    <property type="term" value="C:transcription factor TFIID complex"/>
    <property type="evidence" value="ECO:0007669"/>
    <property type="project" value="InterPro"/>
</dbReference>
<dbReference type="InterPro" id="IPR037818">
    <property type="entry name" value="TAF8"/>
</dbReference>
<accession>A0A8J2T7H1</accession>
<keyword evidence="4" id="KW-0805">Transcription regulation</keyword>
<evidence type="ECO:0000313" key="11">
    <source>
        <dbReference type="Proteomes" id="UP000019375"/>
    </source>
</evidence>
<evidence type="ECO:0000256" key="3">
    <source>
        <dbReference type="ARBA" id="ARBA00017307"/>
    </source>
</evidence>
<keyword evidence="6" id="KW-0539">Nucleus</keyword>
<evidence type="ECO:0000256" key="4">
    <source>
        <dbReference type="ARBA" id="ARBA00023015"/>
    </source>
</evidence>
<dbReference type="GO" id="GO:0006367">
    <property type="term" value="P:transcription initiation at RNA polymerase II promoter"/>
    <property type="evidence" value="ECO:0007669"/>
    <property type="project" value="TreeGrafter"/>
</dbReference>
<dbReference type="Proteomes" id="UP000019375">
    <property type="component" value="Unassembled WGS sequence"/>
</dbReference>
<dbReference type="CDD" id="cd08049">
    <property type="entry name" value="TAF8"/>
    <property type="match status" value="1"/>
</dbReference>
<organism evidence="10 11">
    <name type="scientific">Zygosaccharomyces bailii (strain CLIB 213 / ATCC 58445 / CBS 680 / BCRC 21525 / NBRC 1098 / NCYC 1416 / NRRL Y-2227)</name>
    <dbReference type="NCBI Taxonomy" id="1333698"/>
    <lineage>
        <taxon>Eukaryota</taxon>
        <taxon>Fungi</taxon>
        <taxon>Dikarya</taxon>
        <taxon>Ascomycota</taxon>
        <taxon>Saccharomycotina</taxon>
        <taxon>Saccharomycetes</taxon>
        <taxon>Saccharomycetales</taxon>
        <taxon>Saccharomycetaceae</taxon>
        <taxon>Zygosaccharomyces</taxon>
    </lineage>
</organism>
<evidence type="ECO:0000259" key="9">
    <source>
        <dbReference type="Pfam" id="PF10406"/>
    </source>
</evidence>
<feature type="compositionally biased region" description="Basic and acidic residues" evidence="8">
    <location>
        <begin position="490"/>
        <end position="508"/>
    </location>
</feature>
<comment type="similarity">
    <text evidence="2">Belongs to the TAF8 family.</text>
</comment>
<proteinExistence type="inferred from homology"/>
<feature type="compositionally biased region" description="Basic and acidic residues" evidence="8">
    <location>
        <begin position="515"/>
        <end position="529"/>
    </location>
</feature>